<comment type="similarity">
    <text evidence="1 5">Belongs to the MreC family.</text>
</comment>
<gene>
    <name evidence="9" type="ORF">NITGR_980014</name>
</gene>
<dbReference type="EMBL" id="CAQJ01000108">
    <property type="protein sequence ID" value="CCQ92139.1"/>
    <property type="molecule type" value="Genomic_DNA"/>
</dbReference>
<evidence type="ECO:0000256" key="7">
    <source>
        <dbReference type="SAM" id="Phobius"/>
    </source>
</evidence>
<comment type="caution">
    <text evidence="9">The sequence shown here is derived from an EMBL/GenBank/DDBJ whole genome shotgun (WGS) entry which is preliminary data.</text>
</comment>
<keyword evidence="7" id="KW-0812">Transmembrane</keyword>
<evidence type="ECO:0000256" key="4">
    <source>
        <dbReference type="ARBA" id="ARBA00032089"/>
    </source>
</evidence>
<dbReference type="OrthoDB" id="9808025at2"/>
<dbReference type="Gene3D" id="2.40.10.340">
    <property type="entry name" value="Rod shape-determining protein MreC, domain 1"/>
    <property type="match status" value="1"/>
</dbReference>
<feature type="domain" description="Rod shape-determining protein MreC beta-barrel core" evidence="8">
    <location>
        <begin position="124"/>
        <end position="269"/>
    </location>
</feature>
<evidence type="ECO:0000256" key="1">
    <source>
        <dbReference type="ARBA" id="ARBA00009369"/>
    </source>
</evidence>
<keyword evidence="10" id="KW-1185">Reference proteome</keyword>
<organism evidence="9 10">
    <name type="scientific">Nitrospina gracilis (strain 3/211)</name>
    <dbReference type="NCBI Taxonomy" id="1266370"/>
    <lineage>
        <taxon>Bacteria</taxon>
        <taxon>Pseudomonadati</taxon>
        <taxon>Nitrospinota/Tectimicrobiota group</taxon>
        <taxon>Nitrospinota</taxon>
        <taxon>Nitrospinia</taxon>
        <taxon>Nitrospinales</taxon>
        <taxon>Nitrospinaceae</taxon>
        <taxon>Nitrospina</taxon>
    </lineage>
</organism>
<dbReference type="InterPro" id="IPR042177">
    <property type="entry name" value="Cell/Rod_1"/>
</dbReference>
<dbReference type="PANTHER" id="PTHR34138:SF1">
    <property type="entry name" value="CELL SHAPE-DETERMINING PROTEIN MREC"/>
    <property type="match status" value="1"/>
</dbReference>
<proteinExistence type="inferred from homology"/>
<evidence type="ECO:0000256" key="2">
    <source>
        <dbReference type="ARBA" id="ARBA00013855"/>
    </source>
</evidence>
<reference evidence="9 10" key="1">
    <citation type="journal article" date="2013" name="Front. Microbiol.">
        <title>The genome of Nitrospina gracilis illuminates the metabolism and evolution of the major marine nitrite oxidizer.</title>
        <authorList>
            <person name="Luecker S."/>
            <person name="Nowka B."/>
            <person name="Rattei T."/>
            <person name="Spieck E."/>
            <person name="and Daims H."/>
        </authorList>
    </citation>
    <scope>NUCLEOTIDE SEQUENCE [LARGE SCALE GENOMIC DNA]</scope>
    <source>
        <strain evidence="9 10">3/211</strain>
    </source>
</reference>
<dbReference type="NCBIfam" id="TIGR00219">
    <property type="entry name" value="mreC"/>
    <property type="match status" value="1"/>
</dbReference>
<dbReference type="Proteomes" id="UP000011704">
    <property type="component" value="Unassembled WGS sequence"/>
</dbReference>
<evidence type="ECO:0000313" key="10">
    <source>
        <dbReference type="Proteomes" id="UP000011704"/>
    </source>
</evidence>
<evidence type="ECO:0000313" key="9">
    <source>
        <dbReference type="EMBL" id="CCQ92139.1"/>
    </source>
</evidence>
<dbReference type="Pfam" id="PF04085">
    <property type="entry name" value="MreC"/>
    <property type="match status" value="1"/>
</dbReference>
<dbReference type="InParanoid" id="M1Z3S6"/>
<dbReference type="HOGENOM" id="CLU_042663_1_0_0"/>
<feature type="transmembrane region" description="Helical" evidence="7">
    <location>
        <begin position="12"/>
        <end position="30"/>
    </location>
</feature>
<dbReference type="AlphaFoldDB" id="M1Z3S6"/>
<evidence type="ECO:0000256" key="6">
    <source>
        <dbReference type="SAM" id="Coils"/>
    </source>
</evidence>
<dbReference type="InterPro" id="IPR055342">
    <property type="entry name" value="MreC_beta-barrel_core"/>
</dbReference>
<name>M1Z3S6_NITG3</name>
<keyword evidence="6" id="KW-0175">Coiled coil</keyword>
<accession>M1Z3S6</accession>
<evidence type="ECO:0000256" key="5">
    <source>
        <dbReference type="PIRNR" id="PIRNR038471"/>
    </source>
</evidence>
<feature type="coiled-coil region" evidence="6">
    <location>
        <begin position="71"/>
        <end position="105"/>
    </location>
</feature>
<dbReference type="PANTHER" id="PTHR34138">
    <property type="entry name" value="CELL SHAPE-DETERMINING PROTEIN MREC"/>
    <property type="match status" value="1"/>
</dbReference>
<dbReference type="PIRSF" id="PIRSF038471">
    <property type="entry name" value="MreC"/>
    <property type="match status" value="1"/>
</dbReference>
<dbReference type="InterPro" id="IPR007221">
    <property type="entry name" value="MreC"/>
</dbReference>
<dbReference type="FunCoup" id="M1Z3S6">
    <property type="interactions" value="314"/>
</dbReference>
<dbReference type="STRING" id="1266370.NITGR_980014"/>
<dbReference type="GO" id="GO:0008360">
    <property type="term" value="P:regulation of cell shape"/>
    <property type="evidence" value="ECO:0007669"/>
    <property type="project" value="UniProtKB-KW"/>
</dbReference>
<evidence type="ECO:0000259" key="8">
    <source>
        <dbReference type="Pfam" id="PF04085"/>
    </source>
</evidence>
<dbReference type="GO" id="GO:0005886">
    <property type="term" value="C:plasma membrane"/>
    <property type="evidence" value="ECO:0007669"/>
    <property type="project" value="TreeGrafter"/>
</dbReference>
<keyword evidence="7" id="KW-1133">Transmembrane helix</keyword>
<dbReference type="Gene3D" id="2.40.10.350">
    <property type="entry name" value="Rod shape-determining protein MreC, domain 2"/>
    <property type="match status" value="1"/>
</dbReference>
<keyword evidence="3 5" id="KW-0133">Cell shape</keyword>
<sequence length="273" mass="29846">MVKKGLKDRKKTVVFAAIVFVSLLLMTVNIKRSAHPTFFEKIILWIVSPIQGAVTHTTRALSGVVDDYFFLIKTEEENEHLKKRINTLIKEKTELEEEVARLNRIYNLTQYQAEAKVASVVATVIAYDASQWAKTVVINKGSNDGLRENLPVVTAQGVVGHIIQVGYNSAKVMLITDSRSAVDALFQADRATGVVVGTGDDSCEMKYVPINAGVEVGDDVLSSGLGGVFPKGLHLGRVIQVQKATQGLFQEVTIVPSADLARLEEVLVLLLQD</sequence>
<keyword evidence="7" id="KW-0472">Membrane</keyword>
<comment type="function">
    <text evidence="5">Involved in formation and maintenance of cell shape.</text>
</comment>
<protein>
    <recommendedName>
        <fullName evidence="2 5">Cell shape-determining protein MreC</fullName>
    </recommendedName>
    <alternativeName>
        <fullName evidence="4 5">Cell shape protein MreC</fullName>
    </alternativeName>
</protein>
<dbReference type="InterPro" id="IPR042175">
    <property type="entry name" value="Cell/Rod_MreC_2"/>
</dbReference>
<evidence type="ECO:0000256" key="3">
    <source>
        <dbReference type="ARBA" id="ARBA00022960"/>
    </source>
</evidence>